<dbReference type="Pfam" id="PF04167">
    <property type="entry name" value="DUF402"/>
    <property type="match status" value="1"/>
</dbReference>
<gene>
    <name evidence="2" type="ORF">G9U51_00690</name>
</gene>
<evidence type="ECO:0000259" key="1">
    <source>
        <dbReference type="Pfam" id="PF04167"/>
    </source>
</evidence>
<dbReference type="RefSeq" id="WP_166191733.1">
    <property type="nucleotide sequence ID" value="NZ_JAAOIV010000001.1"/>
</dbReference>
<keyword evidence="3" id="KW-1185">Reference proteome</keyword>
<dbReference type="EMBL" id="JAAOIV010000001">
    <property type="protein sequence ID" value="NHN54301.1"/>
    <property type="molecule type" value="Genomic_DNA"/>
</dbReference>
<organism evidence="2 3">
    <name type="scientific">Metallococcus carri</name>
    <dbReference type="NCBI Taxonomy" id="1656884"/>
    <lineage>
        <taxon>Bacteria</taxon>
        <taxon>Bacillati</taxon>
        <taxon>Actinomycetota</taxon>
        <taxon>Actinomycetes</taxon>
        <taxon>Micrococcales</taxon>
        <taxon>Dermacoccaceae</taxon>
        <taxon>Metallococcus</taxon>
    </lineage>
</organism>
<dbReference type="Gene3D" id="2.40.380.10">
    <property type="entry name" value="FomD-like"/>
    <property type="match status" value="1"/>
</dbReference>
<protein>
    <submittedName>
        <fullName evidence="2">DUF402 domain-containing protein</fullName>
    </submittedName>
</protein>
<accession>A0A967ED24</accession>
<evidence type="ECO:0000313" key="2">
    <source>
        <dbReference type="EMBL" id="NHN54301.1"/>
    </source>
</evidence>
<dbReference type="AlphaFoldDB" id="A0A967ED24"/>
<dbReference type="InterPro" id="IPR007295">
    <property type="entry name" value="DUF402"/>
</dbReference>
<proteinExistence type="predicted"/>
<dbReference type="SUPFAM" id="SSF159234">
    <property type="entry name" value="FomD-like"/>
    <property type="match status" value="1"/>
</dbReference>
<feature type="domain" description="DUF402" evidence="1">
    <location>
        <begin position="19"/>
        <end position="162"/>
    </location>
</feature>
<sequence>MRPTSETPAGTPVHCDFRKFDGTEHWQEDYQLLGVDADGVWLGMPAGTPFARPDFATTAKTDTVRLITDAGYAACFNGPGNGQRTHVYVDITDQPVWRRDGDRFVVTLVDLDLDVIERFDGTTFVDDEDEFAEHQASFGYPAQVVTHAQRTCDAVFAAVRAKDAPFDGRGDARLGQISRR</sequence>
<dbReference type="Proteomes" id="UP000744769">
    <property type="component" value="Unassembled WGS sequence"/>
</dbReference>
<comment type="caution">
    <text evidence="2">The sequence shown here is derived from an EMBL/GenBank/DDBJ whole genome shotgun (WGS) entry which is preliminary data.</text>
</comment>
<reference evidence="2" key="1">
    <citation type="submission" date="2020-03" db="EMBL/GenBank/DDBJ databases">
        <title>Draft sequencing of Calidifontibacter sp. DB0510.</title>
        <authorList>
            <person name="Kim D.-U."/>
        </authorList>
    </citation>
    <scope>NUCLEOTIDE SEQUENCE</scope>
    <source>
        <strain evidence="2">DB0510</strain>
    </source>
</reference>
<evidence type="ECO:0000313" key="3">
    <source>
        <dbReference type="Proteomes" id="UP000744769"/>
    </source>
</evidence>
<dbReference type="InterPro" id="IPR035930">
    <property type="entry name" value="FomD-like_sf"/>
</dbReference>
<name>A0A967ED24_9MICO</name>